<dbReference type="Proteomes" id="UP000008963">
    <property type="component" value="Chromosome"/>
</dbReference>
<dbReference type="HOGENOM" id="CLU_823276_0_0_7"/>
<keyword evidence="3" id="KW-1185">Reference proteome</keyword>
<protein>
    <recommendedName>
        <fullName evidence="1">FAD dependent oxidoreductase domain-containing protein</fullName>
    </recommendedName>
</protein>
<sequence length="337" mass="38562">MIEDIENYDLIIVGNGICAQSILFEIRKSPRFNLDTLKIAHVFNDKLLSPCSENTTSVVSLSGVSKGVSPLGDLIYDSYDYTAQLARLELSDYFHSASQYHIFEDDTNSDQFNKRYDLPRKHQLLEREFLAHKDECFVVDNTSLLKYLEELNSSLNLNKIQDTLVHIDDSRVIHLASGKKISAKKVILAMGAYSNHFLPSIEHAHLSYSKKVPGDYVSFTNLDLGKECFVLTKGHYNLVYRSFSKEVLIGGTTLKNDLSATEFMPLDELYQYFSKFIDDIPKLMSGEIRKGLRHKGRKRMPFLGEISSGIYSFHGVYKNGFTFSFYMANQFIRDFEL</sequence>
<feature type="domain" description="FAD dependent oxidoreductase" evidence="1">
    <location>
        <begin position="71"/>
        <end position="328"/>
    </location>
</feature>
<dbReference type="STRING" id="862908.BMS_1813"/>
<organism evidence="2 3">
    <name type="scientific">Halobacteriovorax marinus (strain ATCC BAA-682 / DSM 15412 / SJ)</name>
    <name type="common">Bacteriovorax marinus</name>
    <dbReference type="NCBI Taxonomy" id="862908"/>
    <lineage>
        <taxon>Bacteria</taxon>
        <taxon>Pseudomonadati</taxon>
        <taxon>Bdellovibrionota</taxon>
        <taxon>Bacteriovoracia</taxon>
        <taxon>Bacteriovoracales</taxon>
        <taxon>Halobacteriovoraceae</taxon>
        <taxon>Halobacteriovorax</taxon>
    </lineage>
</organism>
<evidence type="ECO:0000313" key="2">
    <source>
        <dbReference type="EMBL" id="CBW26636.1"/>
    </source>
</evidence>
<gene>
    <name evidence="2" type="ordered locus">BMS_1813</name>
</gene>
<dbReference type="EMBL" id="FQ312005">
    <property type="protein sequence ID" value="CBW26636.1"/>
    <property type="molecule type" value="Genomic_DNA"/>
</dbReference>
<reference evidence="3" key="1">
    <citation type="journal article" date="2013" name="ISME J.">
        <title>A small predatory core genome in the divergent marine Bacteriovorax marinus SJ and the terrestrial Bdellovibrio bacteriovorus.</title>
        <authorList>
            <person name="Crossman L.C."/>
            <person name="Chen H."/>
            <person name="Cerdeno-Tarraga A.M."/>
            <person name="Brooks K."/>
            <person name="Quail M.A."/>
            <person name="Pineiro S.A."/>
            <person name="Hobley L."/>
            <person name="Sockett R.E."/>
            <person name="Bentley S.D."/>
            <person name="Parkhill J."/>
            <person name="Williams H.N."/>
            <person name="Stine O.C."/>
        </authorList>
    </citation>
    <scope>NUCLEOTIDE SEQUENCE [LARGE SCALE GENOMIC DNA]</scope>
    <source>
        <strain evidence="3">ATCC BAA-682 / DSM 15412 / SJ</strain>
    </source>
</reference>
<dbReference type="SUPFAM" id="SSF51905">
    <property type="entry name" value="FAD/NAD(P)-binding domain"/>
    <property type="match status" value="1"/>
</dbReference>
<evidence type="ECO:0000313" key="3">
    <source>
        <dbReference type="Proteomes" id="UP000008963"/>
    </source>
</evidence>
<dbReference type="Gene3D" id="3.50.50.60">
    <property type="entry name" value="FAD/NAD(P)-binding domain"/>
    <property type="match status" value="1"/>
</dbReference>
<dbReference type="RefSeq" id="WP_014244417.1">
    <property type="nucleotide sequence ID" value="NC_016620.1"/>
</dbReference>
<dbReference type="InterPro" id="IPR006076">
    <property type="entry name" value="FAD-dep_OxRdtase"/>
</dbReference>
<dbReference type="OrthoDB" id="5289781at2"/>
<dbReference type="InterPro" id="IPR036188">
    <property type="entry name" value="FAD/NAD-bd_sf"/>
</dbReference>
<proteinExistence type="predicted"/>
<dbReference type="eggNOG" id="COG0665">
    <property type="taxonomic scope" value="Bacteria"/>
</dbReference>
<dbReference type="PATRIC" id="fig|862908.3.peg.1719"/>
<evidence type="ECO:0000259" key="1">
    <source>
        <dbReference type="Pfam" id="PF01266"/>
    </source>
</evidence>
<accession>E1X1X6</accession>
<name>E1X1X6_HALMS</name>
<dbReference type="Pfam" id="PF01266">
    <property type="entry name" value="DAO"/>
    <property type="match status" value="1"/>
</dbReference>
<dbReference type="KEGG" id="bmx:BMS_1813"/>
<dbReference type="Gene3D" id="3.30.9.10">
    <property type="entry name" value="D-Amino Acid Oxidase, subunit A, domain 2"/>
    <property type="match status" value="1"/>
</dbReference>
<dbReference type="AlphaFoldDB" id="E1X1X6"/>